<protein>
    <recommendedName>
        <fullName evidence="6">Histidine kinase domain-containing protein</fullName>
    </recommendedName>
</protein>
<dbReference type="SMART" id="SM00388">
    <property type="entry name" value="HisKA"/>
    <property type="match status" value="1"/>
</dbReference>
<dbReference type="InterPro" id="IPR003594">
    <property type="entry name" value="HATPase_dom"/>
</dbReference>
<dbReference type="InterPro" id="IPR036097">
    <property type="entry name" value="HisK_dim/P_sf"/>
</dbReference>
<keyword evidence="1" id="KW-0597">Phosphoprotein</keyword>
<dbReference type="PROSITE" id="PS50109">
    <property type="entry name" value="HIS_KIN"/>
    <property type="match status" value="1"/>
</dbReference>
<dbReference type="EMBL" id="BARU01026388">
    <property type="protein sequence ID" value="GAH76004.1"/>
    <property type="molecule type" value="Genomic_DNA"/>
</dbReference>
<feature type="non-terminal residue" evidence="5">
    <location>
        <position position="272"/>
    </location>
</feature>
<accession>X1JCE5</accession>
<dbReference type="InterPro" id="IPR005467">
    <property type="entry name" value="His_kinase_dom"/>
</dbReference>
<reference evidence="5" key="1">
    <citation type="journal article" date="2014" name="Front. Microbiol.">
        <title>High frequency of phylogenetically diverse reductive dehalogenase-homologous genes in deep subseafloor sedimentary metagenomes.</title>
        <authorList>
            <person name="Kawai M."/>
            <person name="Futagami T."/>
            <person name="Toyoda A."/>
            <person name="Takaki Y."/>
            <person name="Nishi S."/>
            <person name="Hori S."/>
            <person name="Arai W."/>
            <person name="Tsubouchi T."/>
            <person name="Morono Y."/>
            <person name="Uchiyama I."/>
            <person name="Ito T."/>
            <person name="Fujiyama A."/>
            <person name="Inagaki F."/>
            <person name="Takami H."/>
        </authorList>
    </citation>
    <scope>NUCLEOTIDE SEQUENCE</scope>
    <source>
        <strain evidence="5">Expedition CK06-06</strain>
    </source>
</reference>
<feature type="coiled-coil region" evidence="2">
    <location>
        <begin position="32"/>
        <end position="59"/>
    </location>
</feature>
<proteinExistence type="predicted"/>
<dbReference type="PANTHER" id="PTHR43547">
    <property type="entry name" value="TWO-COMPONENT HISTIDINE KINASE"/>
    <property type="match status" value="1"/>
</dbReference>
<dbReference type="InterPro" id="IPR003661">
    <property type="entry name" value="HisK_dim/P_dom"/>
</dbReference>
<dbReference type="InterPro" id="IPR000700">
    <property type="entry name" value="PAS-assoc_C"/>
</dbReference>
<dbReference type="Gene3D" id="3.30.565.10">
    <property type="entry name" value="Histidine kinase-like ATPase, C-terminal domain"/>
    <property type="match status" value="1"/>
</dbReference>
<dbReference type="Pfam" id="PF02518">
    <property type="entry name" value="HATPase_c"/>
    <property type="match status" value="1"/>
</dbReference>
<name>X1JCE5_9ZZZZ</name>
<keyword evidence="2" id="KW-0175">Coiled coil</keyword>
<dbReference type="CDD" id="cd00075">
    <property type="entry name" value="HATPase"/>
    <property type="match status" value="1"/>
</dbReference>
<feature type="domain" description="PAC" evidence="4">
    <location>
        <begin position="1"/>
        <end position="41"/>
    </location>
</feature>
<dbReference type="GO" id="GO:0000155">
    <property type="term" value="F:phosphorelay sensor kinase activity"/>
    <property type="evidence" value="ECO:0007669"/>
    <property type="project" value="InterPro"/>
</dbReference>
<dbReference type="InterPro" id="IPR004358">
    <property type="entry name" value="Sig_transdc_His_kin-like_C"/>
</dbReference>
<evidence type="ECO:0000313" key="5">
    <source>
        <dbReference type="EMBL" id="GAH76004.1"/>
    </source>
</evidence>
<dbReference type="Gene3D" id="3.30.450.20">
    <property type="entry name" value="PAS domain"/>
    <property type="match status" value="1"/>
</dbReference>
<dbReference type="PRINTS" id="PR00344">
    <property type="entry name" value="BCTRLSENSOR"/>
</dbReference>
<sequence length="272" mass="30990">DNKLLWVESELSTIEIGGEIMIQAIIQDVTEKRIAEEKLKESERILRQQNIELKELDRLKTDFISIAAHDLKTPLISVGGYIDLILLREKDLKDDIKEDLNRVLNNVERLESYINRLLDVMKIDAGKIEIVKKVENIYDIITECLSELEYQISQKEIAINLNIPEDLELVVDRFRITQVFSNILSNAVKFTSNDGIINISVLEENQNFLFKIKDNGKGLTLNEIEKLFGKFVTIGQATESYSAFEKGSGLGLYICKGMIEVHGGKIWVESEG</sequence>
<comment type="caution">
    <text evidence="5">The sequence shown here is derived from an EMBL/GenBank/DDBJ whole genome shotgun (WGS) entry which is preliminary data.</text>
</comment>
<dbReference type="PROSITE" id="PS50113">
    <property type="entry name" value="PAC"/>
    <property type="match status" value="1"/>
</dbReference>
<dbReference type="AlphaFoldDB" id="X1JCE5"/>
<feature type="domain" description="Histidine kinase" evidence="3">
    <location>
        <begin position="66"/>
        <end position="272"/>
    </location>
</feature>
<dbReference type="SMART" id="SM00387">
    <property type="entry name" value="HATPase_c"/>
    <property type="match status" value="1"/>
</dbReference>
<feature type="non-terminal residue" evidence="5">
    <location>
        <position position="1"/>
    </location>
</feature>
<evidence type="ECO:0000256" key="1">
    <source>
        <dbReference type="ARBA" id="ARBA00022553"/>
    </source>
</evidence>
<dbReference type="SUPFAM" id="SSF55874">
    <property type="entry name" value="ATPase domain of HSP90 chaperone/DNA topoisomerase II/histidine kinase"/>
    <property type="match status" value="1"/>
</dbReference>
<dbReference type="InterPro" id="IPR036890">
    <property type="entry name" value="HATPase_C_sf"/>
</dbReference>
<gene>
    <name evidence="5" type="ORF">S03H2_42394</name>
</gene>
<dbReference type="CDD" id="cd00082">
    <property type="entry name" value="HisKA"/>
    <property type="match status" value="1"/>
</dbReference>
<evidence type="ECO:0000259" key="3">
    <source>
        <dbReference type="PROSITE" id="PS50109"/>
    </source>
</evidence>
<dbReference type="Gene3D" id="1.10.287.130">
    <property type="match status" value="1"/>
</dbReference>
<organism evidence="5">
    <name type="scientific">marine sediment metagenome</name>
    <dbReference type="NCBI Taxonomy" id="412755"/>
    <lineage>
        <taxon>unclassified sequences</taxon>
        <taxon>metagenomes</taxon>
        <taxon>ecological metagenomes</taxon>
    </lineage>
</organism>
<evidence type="ECO:0000259" key="4">
    <source>
        <dbReference type="PROSITE" id="PS50113"/>
    </source>
</evidence>
<evidence type="ECO:0008006" key="6">
    <source>
        <dbReference type="Google" id="ProtNLM"/>
    </source>
</evidence>
<dbReference type="PANTHER" id="PTHR43547:SF2">
    <property type="entry name" value="HYBRID SIGNAL TRANSDUCTION HISTIDINE KINASE C"/>
    <property type="match status" value="1"/>
</dbReference>
<evidence type="ECO:0000256" key="2">
    <source>
        <dbReference type="SAM" id="Coils"/>
    </source>
</evidence>
<dbReference type="Pfam" id="PF00512">
    <property type="entry name" value="HisKA"/>
    <property type="match status" value="1"/>
</dbReference>
<dbReference type="SUPFAM" id="SSF47384">
    <property type="entry name" value="Homodimeric domain of signal transducing histidine kinase"/>
    <property type="match status" value="1"/>
</dbReference>